<dbReference type="RefSeq" id="WP_155734397.1">
    <property type="nucleotide sequence ID" value="NZ_AUXX01000020.1"/>
</dbReference>
<organism evidence="1 2">
    <name type="scientific">Pseudoalteromonas luteoviolacea S4060-1</name>
    <dbReference type="NCBI Taxonomy" id="1365257"/>
    <lineage>
        <taxon>Bacteria</taxon>
        <taxon>Pseudomonadati</taxon>
        <taxon>Pseudomonadota</taxon>
        <taxon>Gammaproteobacteria</taxon>
        <taxon>Alteromonadales</taxon>
        <taxon>Pseudoalteromonadaceae</taxon>
        <taxon>Pseudoalteromonas</taxon>
    </lineage>
</organism>
<accession>A0A167LZZ5</accession>
<dbReference type="Proteomes" id="UP000076661">
    <property type="component" value="Unassembled WGS sequence"/>
</dbReference>
<name>A0A167LZZ5_9GAMM</name>
<comment type="caution">
    <text evidence="1">The sequence shown here is derived from an EMBL/GenBank/DDBJ whole genome shotgun (WGS) entry which is preliminary data.</text>
</comment>
<protein>
    <recommendedName>
        <fullName evidence="3">Bacteriocin</fullName>
    </recommendedName>
</protein>
<evidence type="ECO:0008006" key="3">
    <source>
        <dbReference type="Google" id="ProtNLM"/>
    </source>
</evidence>
<dbReference type="PATRIC" id="fig|1365257.3.peg.2904"/>
<sequence>MKLKLTKSKIKELLNNKNLSKEQTHVIAGGSGTIGETNLETPCRRH</sequence>
<reference evidence="1 2" key="1">
    <citation type="submission" date="2013-07" db="EMBL/GenBank/DDBJ databases">
        <title>Comparative Genomic and Metabolomic Analysis of Twelve Strains of Pseudoalteromonas luteoviolacea.</title>
        <authorList>
            <person name="Vynne N.G."/>
            <person name="Mansson M."/>
            <person name="Gram L."/>
        </authorList>
    </citation>
    <scope>NUCLEOTIDE SEQUENCE [LARGE SCALE GENOMIC DNA]</scope>
    <source>
        <strain evidence="1 2">S4060-1</strain>
    </source>
</reference>
<gene>
    <name evidence="1" type="ORF">N478_21045</name>
</gene>
<evidence type="ECO:0000313" key="1">
    <source>
        <dbReference type="EMBL" id="KZN65588.1"/>
    </source>
</evidence>
<dbReference type="AlphaFoldDB" id="A0A167LZZ5"/>
<proteinExistence type="predicted"/>
<evidence type="ECO:0000313" key="2">
    <source>
        <dbReference type="Proteomes" id="UP000076661"/>
    </source>
</evidence>
<dbReference type="EMBL" id="AUXX01000020">
    <property type="protein sequence ID" value="KZN65588.1"/>
    <property type="molecule type" value="Genomic_DNA"/>
</dbReference>